<organism evidence="5 6">
    <name type="scientific">Westerdykella ornata</name>
    <dbReference type="NCBI Taxonomy" id="318751"/>
    <lineage>
        <taxon>Eukaryota</taxon>
        <taxon>Fungi</taxon>
        <taxon>Dikarya</taxon>
        <taxon>Ascomycota</taxon>
        <taxon>Pezizomycotina</taxon>
        <taxon>Dothideomycetes</taxon>
        <taxon>Pleosporomycetidae</taxon>
        <taxon>Pleosporales</taxon>
        <taxon>Sporormiaceae</taxon>
        <taxon>Westerdykella</taxon>
    </lineage>
</organism>
<evidence type="ECO:0000313" key="6">
    <source>
        <dbReference type="Proteomes" id="UP000800097"/>
    </source>
</evidence>
<evidence type="ECO:0000256" key="2">
    <source>
        <dbReference type="ARBA" id="ARBA00022857"/>
    </source>
</evidence>
<dbReference type="AlphaFoldDB" id="A0A6A6JU82"/>
<evidence type="ECO:0000256" key="3">
    <source>
        <dbReference type="ARBA" id="ARBA00023002"/>
    </source>
</evidence>
<reference evidence="5" key="1">
    <citation type="journal article" date="2020" name="Stud. Mycol.">
        <title>101 Dothideomycetes genomes: a test case for predicting lifestyles and emergence of pathogens.</title>
        <authorList>
            <person name="Haridas S."/>
            <person name="Albert R."/>
            <person name="Binder M."/>
            <person name="Bloem J."/>
            <person name="Labutti K."/>
            <person name="Salamov A."/>
            <person name="Andreopoulos B."/>
            <person name="Baker S."/>
            <person name="Barry K."/>
            <person name="Bills G."/>
            <person name="Bluhm B."/>
            <person name="Cannon C."/>
            <person name="Castanera R."/>
            <person name="Culley D."/>
            <person name="Daum C."/>
            <person name="Ezra D."/>
            <person name="Gonzalez J."/>
            <person name="Henrissat B."/>
            <person name="Kuo A."/>
            <person name="Liang C."/>
            <person name="Lipzen A."/>
            <person name="Lutzoni F."/>
            <person name="Magnuson J."/>
            <person name="Mondo S."/>
            <person name="Nolan M."/>
            <person name="Ohm R."/>
            <person name="Pangilinan J."/>
            <person name="Park H.-J."/>
            <person name="Ramirez L."/>
            <person name="Alfaro M."/>
            <person name="Sun H."/>
            <person name="Tritt A."/>
            <person name="Yoshinaga Y."/>
            <person name="Zwiers L.-H."/>
            <person name="Turgeon B."/>
            <person name="Goodwin S."/>
            <person name="Spatafora J."/>
            <person name="Crous P."/>
            <person name="Grigoriev I."/>
        </authorList>
    </citation>
    <scope>NUCLEOTIDE SEQUENCE</scope>
    <source>
        <strain evidence="5">CBS 379.55</strain>
    </source>
</reference>
<dbReference type="RefSeq" id="XP_033657670.1">
    <property type="nucleotide sequence ID" value="XM_033797546.1"/>
</dbReference>
<name>A0A6A6JU82_WESOR</name>
<dbReference type="PRINTS" id="PR00081">
    <property type="entry name" value="GDHRDH"/>
</dbReference>
<dbReference type="Pfam" id="PF00106">
    <property type="entry name" value="adh_short"/>
    <property type="match status" value="1"/>
</dbReference>
<dbReference type="EMBL" id="ML986485">
    <property type="protein sequence ID" value="KAF2280132.1"/>
    <property type="molecule type" value="Genomic_DNA"/>
</dbReference>
<keyword evidence="3" id="KW-0560">Oxidoreductase</keyword>
<evidence type="ECO:0000256" key="1">
    <source>
        <dbReference type="ARBA" id="ARBA00006484"/>
    </source>
</evidence>
<protein>
    <submittedName>
        <fullName evidence="5">NAD(P)-binding protein</fullName>
    </submittedName>
</protein>
<proteinExistence type="inferred from homology"/>
<gene>
    <name evidence="5" type="ORF">EI97DRAFT_429892</name>
</gene>
<dbReference type="InterPro" id="IPR036291">
    <property type="entry name" value="NAD(P)-bd_dom_sf"/>
</dbReference>
<dbReference type="PANTHER" id="PTHR43963">
    <property type="entry name" value="CARBONYL REDUCTASE 1-RELATED"/>
    <property type="match status" value="1"/>
</dbReference>
<accession>A0A6A6JU82</accession>
<comment type="similarity">
    <text evidence="1 4">Belongs to the short-chain dehydrogenases/reductases (SDR) family.</text>
</comment>
<dbReference type="PRINTS" id="PR00080">
    <property type="entry name" value="SDRFAMILY"/>
</dbReference>
<dbReference type="Gene3D" id="3.40.50.720">
    <property type="entry name" value="NAD(P)-binding Rossmann-like Domain"/>
    <property type="match status" value="1"/>
</dbReference>
<dbReference type="OrthoDB" id="191139at2759"/>
<dbReference type="PANTHER" id="PTHR43963:SF6">
    <property type="entry name" value="CHAIN DEHYDROGENASE FAMILY PROTEIN, PUTATIVE (AFU_ORTHOLOGUE AFUA_3G15350)-RELATED"/>
    <property type="match status" value="1"/>
</dbReference>
<evidence type="ECO:0000313" key="5">
    <source>
        <dbReference type="EMBL" id="KAF2280132.1"/>
    </source>
</evidence>
<dbReference type="GO" id="GO:0016491">
    <property type="term" value="F:oxidoreductase activity"/>
    <property type="evidence" value="ECO:0007669"/>
    <property type="project" value="UniProtKB-KW"/>
</dbReference>
<sequence length="281" mass="30016">MSPTTRVAVVTGANRGIGKAIIDRLVATGGQDYGLSGKLVLYAASRSGDTPPTPAAASPSVELRGARLSLTDPRSIDDLVAAIKAEHGGCHMLVNNAGIYYYRENITAAQRKETLDVNYRGTLKVCQAFIPIMHDGGRIVNLSSQSGQLHYFAPHLRTRFLDPDLTLNQLDQLVGEYSDAAAKGDAVQRGWPRMTYFTSKAALNAATRILARDNPRLLINCCCPGWVNTELGGQAGAAPKTPAEGARIPLKLALGDIGGISGRYWANDSVSEKGDGKVQPW</sequence>
<evidence type="ECO:0000256" key="4">
    <source>
        <dbReference type="RuleBase" id="RU000363"/>
    </source>
</evidence>
<dbReference type="GeneID" id="54550721"/>
<keyword evidence="2" id="KW-0521">NADP</keyword>
<dbReference type="Proteomes" id="UP000800097">
    <property type="component" value="Unassembled WGS sequence"/>
</dbReference>
<keyword evidence="6" id="KW-1185">Reference proteome</keyword>
<dbReference type="InterPro" id="IPR002347">
    <property type="entry name" value="SDR_fam"/>
</dbReference>
<dbReference type="SUPFAM" id="SSF51735">
    <property type="entry name" value="NAD(P)-binding Rossmann-fold domains"/>
    <property type="match status" value="1"/>
</dbReference>